<keyword evidence="3 4" id="KW-0624">Polysaccharide degradation</keyword>
<dbReference type="Proteomes" id="UP001345219">
    <property type="component" value="Chromosome 8"/>
</dbReference>
<dbReference type="AlphaFoldDB" id="A0AAN7K1H3"/>
<evidence type="ECO:0000256" key="1">
    <source>
        <dbReference type="ARBA" id="ARBA00005652"/>
    </source>
</evidence>
<dbReference type="GO" id="GO:0016161">
    <property type="term" value="F:beta-amylase activity"/>
    <property type="evidence" value="ECO:0007669"/>
    <property type="project" value="UniProtKB-EC"/>
</dbReference>
<dbReference type="PANTHER" id="PTHR31352">
    <property type="entry name" value="BETA-AMYLASE 1, CHLOROPLASTIC"/>
    <property type="match status" value="1"/>
</dbReference>
<dbReference type="EC" id="3.2.1.2" evidence="4"/>
<evidence type="ECO:0000256" key="2">
    <source>
        <dbReference type="ARBA" id="ARBA00023277"/>
    </source>
</evidence>
<comment type="caution">
    <text evidence="6">The sequence shown here is derived from an EMBL/GenBank/DDBJ whole genome shotgun (WGS) entry which is preliminary data.</text>
</comment>
<feature type="region of interest" description="Disordered" evidence="5">
    <location>
        <begin position="520"/>
        <end position="542"/>
    </location>
</feature>
<evidence type="ECO:0000256" key="5">
    <source>
        <dbReference type="SAM" id="MobiDB-lite"/>
    </source>
</evidence>
<dbReference type="EMBL" id="JAXIOK010000014">
    <property type="protein sequence ID" value="KAK4755558.1"/>
    <property type="molecule type" value="Genomic_DNA"/>
</dbReference>
<keyword evidence="4" id="KW-0326">Glycosidase</keyword>
<dbReference type="InterPro" id="IPR017853">
    <property type="entry name" value="GH"/>
</dbReference>
<evidence type="ECO:0000313" key="6">
    <source>
        <dbReference type="EMBL" id="KAK4755558.1"/>
    </source>
</evidence>
<dbReference type="Gene3D" id="3.20.20.80">
    <property type="entry name" value="Glycosidases"/>
    <property type="match status" value="1"/>
</dbReference>
<comment type="similarity">
    <text evidence="1 4">Belongs to the glycosyl hydrolase 14 family.</text>
</comment>
<gene>
    <name evidence="6" type="ORF">SAY87_009315</name>
</gene>
<protein>
    <recommendedName>
        <fullName evidence="4">Beta-amylase</fullName>
        <ecNumber evidence="4">3.2.1.2</ecNumber>
    </recommendedName>
</protein>
<sequence>MEVSVIGSSQVKAVRTDFAYRVLGFCSSRRNDVSFSRKSRIGIDRNIIRLRRSATGFTLKAVLSEQDRATPPAPALSRSHPKNGVSLYVGLPLDAVSEASTINHAKAISAGLKALKLLGVEGVELPVWWGVAEKEANGSYNFSGYLDLVKMVKKAGLKLHISLCFHASKQPKISLPEWVTQIGENDPNLYFRDRSGLLYKDCLSLAVDELPVLGGKTPMAVYKDFCENFKSSFSEFISSTITGISISLGPNGELRYPFDQGRSRKSKLPGVGEFQCYDKNMLGLLKLHAEASGNPLWGLGGPHDAPRYDQMPDSNSFFKDHGGSWETPYGDFFLKWYSQELVSHGSRLLSLASSVFGDTGVSIFGKVPLVHSWYKSRAHPSELTAGFYNTVNRDGYDSIAEVFAKNSCKVILPGMDLLDDDFPNITLSSPQSLLSQVRAACSKHGVDVSGQNSSAAVFPEGGFEQMKKNLSGPDGCCSGMLIYERMGAYFFSPEHFPSFTAFMRSISQPETDMDDLPQEQEVGANEPFLPTVSESGAHLQAA</sequence>
<organism evidence="6 7">
    <name type="scientific">Trapa incisa</name>
    <dbReference type="NCBI Taxonomy" id="236973"/>
    <lineage>
        <taxon>Eukaryota</taxon>
        <taxon>Viridiplantae</taxon>
        <taxon>Streptophyta</taxon>
        <taxon>Embryophyta</taxon>
        <taxon>Tracheophyta</taxon>
        <taxon>Spermatophyta</taxon>
        <taxon>Magnoliopsida</taxon>
        <taxon>eudicotyledons</taxon>
        <taxon>Gunneridae</taxon>
        <taxon>Pentapetalae</taxon>
        <taxon>rosids</taxon>
        <taxon>malvids</taxon>
        <taxon>Myrtales</taxon>
        <taxon>Lythraceae</taxon>
        <taxon>Trapa</taxon>
    </lineage>
</organism>
<dbReference type="Pfam" id="PF01373">
    <property type="entry name" value="Glyco_hydro_14"/>
    <property type="match status" value="1"/>
</dbReference>
<keyword evidence="7" id="KW-1185">Reference proteome</keyword>
<proteinExistence type="inferred from homology"/>
<dbReference type="GO" id="GO:0000272">
    <property type="term" value="P:polysaccharide catabolic process"/>
    <property type="evidence" value="ECO:0007669"/>
    <property type="project" value="UniProtKB-KW"/>
</dbReference>
<comment type="catalytic activity">
    <reaction evidence="4">
        <text>Hydrolysis of (1-&gt;4)-alpha-D-glucosidic linkages in polysaccharides so as to remove successive maltose units from the non-reducing ends of the chains.</text>
        <dbReference type="EC" id="3.2.1.2"/>
    </reaction>
</comment>
<name>A0AAN7K1H3_9MYRT</name>
<dbReference type="InterPro" id="IPR001554">
    <property type="entry name" value="Glyco_hydro_14"/>
</dbReference>
<reference evidence="6 7" key="1">
    <citation type="journal article" date="2023" name="Hortic Res">
        <title>Pangenome of water caltrop reveals structural variations and asymmetric subgenome divergence after allopolyploidization.</title>
        <authorList>
            <person name="Zhang X."/>
            <person name="Chen Y."/>
            <person name="Wang L."/>
            <person name="Yuan Y."/>
            <person name="Fang M."/>
            <person name="Shi L."/>
            <person name="Lu R."/>
            <person name="Comes H.P."/>
            <person name="Ma Y."/>
            <person name="Chen Y."/>
            <person name="Huang G."/>
            <person name="Zhou Y."/>
            <person name="Zheng Z."/>
            <person name="Qiu Y."/>
        </authorList>
    </citation>
    <scope>NUCLEOTIDE SEQUENCE [LARGE SCALE GENOMIC DNA]</scope>
    <source>
        <tissue evidence="6">Roots</tissue>
    </source>
</reference>
<evidence type="ECO:0000313" key="7">
    <source>
        <dbReference type="Proteomes" id="UP001345219"/>
    </source>
</evidence>
<keyword evidence="2 4" id="KW-0119">Carbohydrate metabolism</keyword>
<dbReference type="SUPFAM" id="SSF51445">
    <property type="entry name" value="(Trans)glycosidases"/>
    <property type="match status" value="1"/>
</dbReference>
<accession>A0AAN7K1H3</accession>
<evidence type="ECO:0000256" key="3">
    <source>
        <dbReference type="ARBA" id="ARBA00023326"/>
    </source>
</evidence>
<keyword evidence="4" id="KW-0378">Hydrolase</keyword>
<evidence type="ECO:0000256" key="4">
    <source>
        <dbReference type="RuleBase" id="RU000509"/>
    </source>
</evidence>
<dbReference type="PANTHER" id="PTHR31352:SF3">
    <property type="entry name" value="INACTIVE BETA-AMYLASE 9"/>
    <property type="match status" value="1"/>
</dbReference>
<dbReference type="PRINTS" id="PR00750">
    <property type="entry name" value="BETAAMYLASE"/>
</dbReference>